<reference evidence="1" key="2">
    <citation type="journal article" date="2019" name="Mol. Phylogenet. Evol.">
        <title>Reassessment of the classification of bryopsidales (chlorophyta) based on chloroplast phylogenomic analyses.</title>
        <authorList>
            <person name="Cremen M.C."/>
            <person name="Leliaert F."/>
            <person name="West J."/>
            <person name="Lam D.W."/>
            <person name="Shimada S."/>
            <person name="Lopez-Bautista J.M."/>
            <person name="Verbruggen H."/>
        </authorList>
    </citation>
    <scope>NUCLEOTIDE SEQUENCE</scope>
</reference>
<evidence type="ECO:0000313" key="1">
    <source>
        <dbReference type="EMBL" id="AYC65145.1"/>
    </source>
</evidence>
<dbReference type="EMBL" id="MH591106">
    <property type="protein sequence ID" value="AYC65145.1"/>
    <property type="molecule type" value="Genomic_DNA"/>
</dbReference>
<dbReference type="RefSeq" id="YP_009519138.1">
    <property type="nucleotide sequence ID" value="NC_039523.1"/>
</dbReference>
<keyword evidence="1" id="KW-0934">Plastid</keyword>
<proteinExistence type="predicted"/>
<protein>
    <submittedName>
        <fullName evidence="1">Uncharacterized protein</fullName>
    </submittedName>
</protein>
<keyword evidence="1" id="KW-0150">Chloroplast</keyword>
<sequence length="109" mass="12342">MNSNSNLNFKLLGINIPELLILDELISDFDFSLNESLRQVILVNAIMCQVTINLNIDPRHKQNLDSISSYRKLLLSKNEIFIGLCAAVSIRKTMAVYSDLDSEKVKTEI</sequence>
<gene>
    <name evidence="1" type="primary">orf109</name>
</gene>
<accession>A0A386B0C4</accession>
<name>A0A386B0C4_9CHLO</name>
<geneLocation type="chloroplast" evidence="1"/>
<dbReference type="AlphaFoldDB" id="A0A386B0C4"/>
<organism evidence="1">
    <name type="scientific">Caulerpa verticillata</name>
    <dbReference type="NCBI Taxonomy" id="177082"/>
    <lineage>
        <taxon>Eukaryota</taxon>
        <taxon>Viridiplantae</taxon>
        <taxon>Chlorophyta</taxon>
        <taxon>core chlorophytes</taxon>
        <taxon>Ulvophyceae</taxon>
        <taxon>TCBD clade</taxon>
        <taxon>Bryopsidales</taxon>
        <taxon>Halimedineae</taxon>
        <taxon>Caulerpaceae</taxon>
        <taxon>Caulerpa</taxon>
    </lineage>
</organism>
<dbReference type="GeneID" id="38279013"/>
<reference evidence="1" key="1">
    <citation type="submission" date="2018-07" db="EMBL/GenBank/DDBJ databases">
        <authorList>
            <person name="Quirk P.G."/>
            <person name="Krulwich T.A."/>
        </authorList>
    </citation>
    <scope>NUCLEOTIDE SEQUENCE</scope>
</reference>